<organism evidence="3 4">
    <name type="scientific">Monascus purpureus</name>
    <name type="common">Red mold</name>
    <name type="synonym">Monascus anka</name>
    <dbReference type="NCBI Taxonomy" id="5098"/>
    <lineage>
        <taxon>Eukaryota</taxon>
        <taxon>Fungi</taxon>
        <taxon>Dikarya</taxon>
        <taxon>Ascomycota</taxon>
        <taxon>Pezizomycotina</taxon>
        <taxon>Eurotiomycetes</taxon>
        <taxon>Eurotiomycetidae</taxon>
        <taxon>Eurotiales</taxon>
        <taxon>Aspergillaceae</taxon>
        <taxon>Monascus</taxon>
    </lineage>
</organism>
<dbReference type="InterPro" id="IPR030476">
    <property type="entry name" value="Pentaxin_CS"/>
</dbReference>
<dbReference type="InterPro" id="IPR055334">
    <property type="entry name" value="PEX8-like"/>
</dbReference>
<keyword evidence="4" id="KW-1185">Reference proteome</keyword>
<dbReference type="Pfam" id="PF26001">
    <property type="entry name" value="Pex8"/>
    <property type="match status" value="1"/>
</dbReference>
<evidence type="ECO:0000313" key="4">
    <source>
        <dbReference type="Proteomes" id="UP000319663"/>
    </source>
</evidence>
<dbReference type="EMBL" id="VIFY01000172">
    <property type="protein sequence ID" value="TQB69085.1"/>
    <property type="molecule type" value="Genomic_DNA"/>
</dbReference>
<gene>
    <name evidence="2" type="ORF">MPDQ_002343</name>
    <name evidence="3" type="ORF">MPDQ_007711</name>
</gene>
<proteinExistence type="predicted"/>
<dbReference type="OrthoDB" id="2357318at2759"/>
<protein>
    <recommendedName>
        <fullName evidence="5">Peroxisomal membrane protein Pex17</fullName>
    </recommendedName>
</protein>
<dbReference type="EMBL" id="VIFY01000085">
    <property type="protein sequence ID" value="TQB71239.1"/>
    <property type="molecule type" value="Genomic_DNA"/>
</dbReference>
<dbReference type="PROSITE" id="PS00289">
    <property type="entry name" value="PTX_1"/>
    <property type="match status" value="1"/>
</dbReference>
<evidence type="ECO:0000313" key="3">
    <source>
        <dbReference type="EMBL" id="TQB71239.1"/>
    </source>
</evidence>
<name>A0A507QVF3_MONPU</name>
<reference evidence="3 4" key="1">
    <citation type="submission" date="2019-06" db="EMBL/GenBank/DDBJ databases">
        <title>Wine fermentation using esterase from Monascus purpureus.</title>
        <authorList>
            <person name="Geng C."/>
            <person name="Zhang Y."/>
        </authorList>
    </citation>
    <scope>NUCLEOTIDE SEQUENCE [LARGE SCALE GENOMIC DNA]</scope>
    <source>
        <strain evidence="3">HQ1</strain>
    </source>
</reference>
<dbReference type="PANTHER" id="PTHR39214:SF1">
    <property type="entry name" value="MICROBODY (PEROXISOME) BIOGENESIS PROTEIN PEROXIN 8 (EUROFUNG)"/>
    <property type="match status" value="1"/>
</dbReference>
<feature type="region of interest" description="Disordered" evidence="1">
    <location>
        <begin position="560"/>
        <end position="581"/>
    </location>
</feature>
<dbReference type="STRING" id="5098.A0A507QVF3"/>
<sequence length="693" mass="76797">MSTERSLAALLRSLQTISDLQDAFGLLPTAASFLSLLTNPLNVSLLASQLLIAPAIWDHRVDLQVCRRVLGVFNTAAMTVMRNDEVDEPKPKAPYGRPKGIERDAWVKAVVNGADEKSPRWRHMLLIGGVLIGFEGQNRQGLPLRIRNKLESALVKATQLALDDLSSVDGIDAHCITMILNYTFDLFPDSEKSKLDYDRLLPVIVRTTFFSREGLEGGYFLGAIDEDIIEYPGRRFGWPPQSASYDRIVAISSSPLVSSLGPLSRLTAHAIDKAQDPVLVSQSMDILADFARTMTVQWRQNKLSEVDVSEEKELLDPESLKKTIPALWKVLRNSFYSVVIVLRAVLGRVINDPVLAADRRAPFLSMKAIHILRNLYFVSSRIGPNSSSQYTFALLAAIDILTQYPDLVESFLKSIKPAELGQIPKHPLERCLDLFYLNTAEHFSLVLSPESNEELLISAATPYLSSGASRNLLEIFEAAHSVVLAVFAVPANAKITAKYLPFYVDTLFTVFPENLSARQFRLAFKTVLQVTAPPSPLANSQPLLPSILLQVLYDRAMNAPTTPLPSNPQDSTDASNPSPPLSEQAVLTLALIDSLHFLRVSDLEEWLPMTARLVNMIHDAKMRGICTDRFWEALSSGEMDVEQAHYCVTWWSTKGGREMVLFGYDQGVVAEFGNRDGPYMSGAIGGVARENKL</sequence>
<comment type="caution">
    <text evidence="3">The sequence shown here is derived from an EMBL/GenBank/DDBJ whole genome shotgun (WGS) entry which is preliminary data.</text>
</comment>
<dbReference type="AlphaFoldDB" id="A0A507QVF3"/>
<dbReference type="Proteomes" id="UP000319663">
    <property type="component" value="Unassembled WGS sequence"/>
</dbReference>
<evidence type="ECO:0000256" key="1">
    <source>
        <dbReference type="SAM" id="MobiDB-lite"/>
    </source>
</evidence>
<feature type="compositionally biased region" description="Polar residues" evidence="1">
    <location>
        <begin position="567"/>
        <end position="576"/>
    </location>
</feature>
<accession>A0A507QVF3</accession>
<dbReference type="PANTHER" id="PTHR39214">
    <property type="entry name" value="MICROBODY (PEROXISOME) BIOGENESIS PROTEIN PEROXIN 8 (EUROFUNG)"/>
    <property type="match status" value="1"/>
</dbReference>
<evidence type="ECO:0000313" key="2">
    <source>
        <dbReference type="EMBL" id="TQB69085.1"/>
    </source>
</evidence>
<evidence type="ECO:0008006" key="5">
    <source>
        <dbReference type="Google" id="ProtNLM"/>
    </source>
</evidence>